<dbReference type="InterPro" id="IPR011989">
    <property type="entry name" value="ARM-like"/>
</dbReference>
<dbReference type="GeneID" id="39588959"/>
<dbReference type="STRING" id="105984.A0A427Y538"/>
<gene>
    <name evidence="8" type="primary">STU1</name>
    <name evidence="8" type="ORF">EHS24_004416</name>
</gene>
<sequence>MALSQTVVAEDEVESFLASLRAGDVDKKVNLIQLWGLKLETVSILPERTIDAVTLLVAPFLRSPAHLLVTSSLSFLPVFIPLIPTTSSPPHLRLALHQFLPSLLERVNDPKDKVHEPAGDSIALLGRKCYATESQPPSGPSSSKGKDKDSVAGVWEHAVKETLAGRGARAKIVILKMLLTMRADKSTKLPLKPWLPALVSLLEDSDGGVRDQARETVVALLSPPSTPPAARSELKKLMLQRNVRKSIADGIIQRVLGGTTTSKTSTPDASQAEGTQSRESAPQSNAATPEDIPKVYIANAKDLENEFKAMVPHFEGKETEHNWGPRENAVVRIRGMLRGGVFEQQPDSFVQGLKHGVLDGIIKTHACSLVLELAEDLGPSFDPSVEQLLPTLAKMSGFTKRIIAEKSQRGVTAIITYSTTPPRILISHITAALQEKSVQSRQYGTSHLKTFLDTQASKHTSAVESTPGAVDQLEQSLKRCLADTNPQVRETARAAFWSFHNAWPRQGAAMLDSLDGTARKQLEKANPAVGDAAAAAVVKTTPSKPRASSAMSAILAAKRAKAAELAAERKHSAPSPANVPLPETPAPGLRVQPTFEPDVVPAVWTPAGPTQEETVAPSEVDVGSQRPHTPVSTSGPTNGRPRSQIPTPKSAKNSPSGPKMSHIPVSSSPKSPKAYPTSLGNKDGSPSLADRKAPSLTALPKVSPLNDRKASERKTHVSRTSSSALPRPPNARSAESSSASTRSTSPSLARSMSRSPPSLLESMQSLRQAGVRASAPSSEASAAVRTPLQNSAYLPRTPRGNEPRIVSPSLHSLTTPDAHRLSPQDGRRGSGPYMTPPSRNAFFDQSPIDPEDEARRAQVAQGLSAAQQLLDFDDDQQPLSVDPITPVRAPPRSGPGLLQRPQFNGSGGRRPSWEDSPRAMTPRLLEKLHSRAYERSWWNQRLNLIEQASPLKSETGNAAPCVQEDVTGLLSNTPTLKNLQKLTLFSTNNALPLDMEDADRNEIVQRRAMWEEGALFDRMFDGLMVFLDPKQPAGLLEQAVVLLWEMVQNQWCLCETREDALLDAVFKLRSSTNPVILESTNSLVSLLTEVCDPPFLLSLLHSALDRFLAAHISEVNKVGENEVHGERAIAAGYNFGLNAMGMCIIHLPKEVVELEAKRLEKQVMAALALTSTDGVAARQAAHRLILAVQCMLSNDVHTLALFPRLNAGQRSFVTYLMQQNGVMGKPPVDSEEDATRRRSVLDELVGGLAKGARVRK</sequence>
<dbReference type="GO" id="GO:0090307">
    <property type="term" value="P:mitotic spindle assembly"/>
    <property type="evidence" value="ECO:0007669"/>
    <property type="project" value="TreeGrafter"/>
</dbReference>
<dbReference type="GO" id="GO:0005881">
    <property type="term" value="C:cytoplasmic microtubule"/>
    <property type="evidence" value="ECO:0007669"/>
    <property type="project" value="TreeGrafter"/>
</dbReference>
<evidence type="ECO:0000313" key="9">
    <source>
        <dbReference type="Proteomes" id="UP000279236"/>
    </source>
</evidence>
<dbReference type="EMBL" id="RSCE01000002">
    <property type="protein sequence ID" value="RSH86185.1"/>
    <property type="molecule type" value="Genomic_DNA"/>
</dbReference>
<comment type="subcellular location">
    <subcellularLocation>
        <location evidence="1">Cytoplasm</location>
        <location evidence="1">Cytoskeleton</location>
        <location evidence="1">Spindle</location>
    </subcellularLocation>
</comment>
<reference evidence="8 9" key="1">
    <citation type="submission" date="2018-11" db="EMBL/GenBank/DDBJ databases">
        <title>Genome sequence of Apiotrichum porosum DSM 27194.</title>
        <authorList>
            <person name="Aliyu H."/>
            <person name="Gorte O."/>
            <person name="Ochsenreither K."/>
        </authorList>
    </citation>
    <scope>NUCLEOTIDE SEQUENCE [LARGE SCALE GENOMIC DNA]</scope>
    <source>
        <strain evidence="8 9">DSM 27194</strain>
    </source>
</reference>
<dbReference type="AlphaFoldDB" id="A0A427Y538"/>
<feature type="compositionally biased region" description="Basic and acidic residues" evidence="6">
    <location>
        <begin position="706"/>
        <end position="715"/>
    </location>
</feature>
<dbReference type="RefSeq" id="XP_028478970.1">
    <property type="nucleotide sequence ID" value="XM_028619998.1"/>
</dbReference>
<keyword evidence="9" id="KW-1185">Reference proteome</keyword>
<feature type="compositionally biased region" description="Low complexity" evidence="6">
    <location>
        <begin position="773"/>
        <end position="783"/>
    </location>
</feature>
<comment type="caution">
    <text evidence="8">The sequence shown here is derived from an EMBL/GenBank/DDBJ whole genome shotgun (WGS) entry which is preliminary data.</text>
</comment>
<evidence type="ECO:0000259" key="7">
    <source>
        <dbReference type="SMART" id="SM01349"/>
    </source>
</evidence>
<keyword evidence="5" id="KW-0131">Cell cycle</keyword>
<feature type="region of interest" description="Disordered" evidence="6">
    <location>
        <begin position="876"/>
        <end position="917"/>
    </location>
</feature>
<accession>A0A427Y538</accession>
<feature type="domain" description="TOG" evidence="7">
    <location>
        <begin position="2"/>
        <end position="248"/>
    </location>
</feature>
<dbReference type="GO" id="GO:0008017">
    <property type="term" value="F:microtubule binding"/>
    <property type="evidence" value="ECO:0007669"/>
    <property type="project" value="TreeGrafter"/>
</dbReference>
<dbReference type="OrthoDB" id="46159at2759"/>
<name>A0A427Y538_9TREE</name>
<evidence type="ECO:0000256" key="2">
    <source>
        <dbReference type="ARBA" id="ARBA00009549"/>
    </source>
</evidence>
<dbReference type="GO" id="GO:1990023">
    <property type="term" value="C:mitotic spindle midzone"/>
    <property type="evidence" value="ECO:0007669"/>
    <property type="project" value="TreeGrafter"/>
</dbReference>
<feature type="compositionally biased region" description="Low complexity" evidence="6">
    <location>
        <begin position="730"/>
        <end position="751"/>
    </location>
</feature>
<evidence type="ECO:0000256" key="6">
    <source>
        <dbReference type="SAM" id="MobiDB-lite"/>
    </source>
</evidence>
<evidence type="ECO:0000256" key="1">
    <source>
        <dbReference type="ARBA" id="ARBA00004186"/>
    </source>
</evidence>
<evidence type="ECO:0000256" key="5">
    <source>
        <dbReference type="ARBA" id="ARBA00022776"/>
    </source>
</evidence>
<feature type="compositionally biased region" description="Basic and acidic residues" evidence="6">
    <location>
        <begin position="817"/>
        <end position="828"/>
    </location>
</feature>
<feature type="compositionally biased region" description="Polar residues" evidence="6">
    <location>
        <begin position="258"/>
        <end position="287"/>
    </location>
</feature>
<feature type="region of interest" description="Disordered" evidence="6">
    <location>
        <begin position="565"/>
        <end position="847"/>
    </location>
</feature>
<feature type="compositionally biased region" description="Polar residues" evidence="6">
    <location>
        <begin position="752"/>
        <end position="767"/>
    </location>
</feature>
<dbReference type="InterPro" id="IPR024395">
    <property type="entry name" value="CLASP_N_dom"/>
</dbReference>
<dbReference type="InterPro" id="IPR034085">
    <property type="entry name" value="TOG"/>
</dbReference>
<dbReference type="Pfam" id="PF12348">
    <property type="entry name" value="CLASP_N"/>
    <property type="match status" value="1"/>
</dbReference>
<dbReference type="Gene3D" id="1.25.10.10">
    <property type="entry name" value="Leucine-rich Repeat Variant"/>
    <property type="match status" value="2"/>
</dbReference>
<keyword evidence="5" id="KW-0498">Mitosis</keyword>
<evidence type="ECO:0000256" key="4">
    <source>
        <dbReference type="ARBA" id="ARBA00022701"/>
    </source>
</evidence>
<evidence type="ECO:0000256" key="3">
    <source>
        <dbReference type="ARBA" id="ARBA00022618"/>
    </source>
</evidence>
<dbReference type="GO" id="GO:0005876">
    <property type="term" value="C:spindle microtubule"/>
    <property type="evidence" value="ECO:0007669"/>
    <property type="project" value="TreeGrafter"/>
</dbReference>
<keyword evidence="4" id="KW-0493">Microtubule</keyword>
<dbReference type="Proteomes" id="UP000279236">
    <property type="component" value="Unassembled WGS sequence"/>
</dbReference>
<dbReference type="GO" id="GO:0051301">
    <property type="term" value="P:cell division"/>
    <property type="evidence" value="ECO:0007669"/>
    <property type="project" value="UniProtKB-KW"/>
</dbReference>
<dbReference type="InterPro" id="IPR016024">
    <property type="entry name" value="ARM-type_fold"/>
</dbReference>
<dbReference type="SMART" id="SM01349">
    <property type="entry name" value="TOG"/>
    <property type="match status" value="2"/>
</dbReference>
<feature type="region of interest" description="Disordered" evidence="6">
    <location>
        <begin position="258"/>
        <end position="293"/>
    </location>
</feature>
<feature type="domain" description="TOG" evidence="7">
    <location>
        <begin position="299"/>
        <end position="535"/>
    </location>
</feature>
<organism evidence="8 9">
    <name type="scientific">Apiotrichum porosum</name>
    <dbReference type="NCBI Taxonomy" id="105984"/>
    <lineage>
        <taxon>Eukaryota</taxon>
        <taxon>Fungi</taxon>
        <taxon>Dikarya</taxon>
        <taxon>Basidiomycota</taxon>
        <taxon>Agaricomycotina</taxon>
        <taxon>Tremellomycetes</taxon>
        <taxon>Trichosporonales</taxon>
        <taxon>Trichosporonaceae</taxon>
        <taxon>Apiotrichum</taxon>
    </lineage>
</organism>
<evidence type="ECO:0000313" key="8">
    <source>
        <dbReference type="EMBL" id="RSH86185.1"/>
    </source>
</evidence>
<protein>
    <submittedName>
        <fullName evidence="8">Suppressor of tub2 mutation</fullName>
    </submittedName>
</protein>
<comment type="similarity">
    <text evidence="2">Belongs to the CLASP family.</text>
</comment>
<dbReference type="PANTHER" id="PTHR21567:SF9">
    <property type="entry name" value="CLIP-ASSOCIATING PROTEIN"/>
    <property type="match status" value="1"/>
</dbReference>
<dbReference type="GO" id="GO:0005815">
    <property type="term" value="C:microtubule organizing center"/>
    <property type="evidence" value="ECO:0007669"/>
    <property type="project" value="TreeGrafter"/>
</dbReference>
<dbReference type="SUPFAM" id="SSF48371">
    <property type="entry name" value="ARM repeat"/>
    <property type="match status" value="1"/>
</dbReference>
<feature type="compositionally biased region" description="Polar residues" evidence="6">
    <location>
        <begin position="626"/>
        <end position="656"/>
    </location>
</feature>
<proteinExistence type="inferred from homology"/>
<dbReference type="PANTHER" id="PTHR21567">
    <property type="entry name" value="CLASP"/>
    <property type="match status" value="1"/>
</dbReference>
<keyword evidence="3" id="KW-0132">Cell division</keyword>